<dbReference type="Pfam" id="PF00400">
    <property type="entry name" value="WD40"/>
    <property type="match status" value="7"/>
</dbReference>
<organism evidence="3">
    <name type="scientific">Dunaliella tertiolecta</name>
    <name type="common">Green alga</name>
    <dbReference type="NCBI Taxonomy" id="3047"/>
    <lineage>
        <taxon>Eukaryota</taxon>
        <taxon>Viridiplantae</taxon>
        <taxon>Chlorophyta</taxon>
        <taxon>core chlorophytes</taxon>
        <taxon>Chlorophyceae</taxon>
        <taxon>CS clade</taxon>
        <taxon>Chlamydomonadales</taxon>
        <taxon>Dunaliellaceae</taxon>
        <taxon>Dunaliella</taxon>
    </lineage>
</organism>
<sequence length="597" mass="65825">MEAESAERRELVPLDQPEVSDTSELEGITSAGYAESEAMGRRLQQKAVVRRTVDYTSPYLKLFQARLSSHSLQDATMAQPVLAESLEMLPPTAYLHMPASNFTTKFVIGNLNKAKSPINHVTWTPDGRRCMTGATSGEFTVWDGRTFNWESVLQAHEAPVRCMQYTHNEHIIISSDDNGRIKLWNGRKDNFLDPLHVISAHREPCRSISIAPTDRKFVSASDDSTIKVHDFVKGGVETTMMGHGGDVRWVDWHPRMGLIASGSKDALTKLWDPRSHGTCVVTLHGHKNGIMQVKWNPNNANWLLTASRDQTLKIYDLRTLRELGTYQGHSRDVTCCAWHPVHEELFVSGSYDGGINYWLASRPDPQAVVQGAHDKEVWSVAWHPVGHLLASGSADLCTKFWCRPRPGDIFQERLLDETDGLGLGFDFMGFRTGAGSVASAAAPSAAATAAGQPPTIPGLNLPGAVPGLRAASAMPLGSGVAGDRGAPQASSAASAHAAREGRGQKRPGVWEEEDRRARPLPYRHSASELPYSEHGQQQYPQQQQQYHVGQHTRGGEGLPPPPPPPRQRGRDEEHPRADHNGSHFDRQRGRSDRGRPR</sequence>
<feature type="repeat" description="WD" evidence="1">
    <location>
        <begin position="198"/>
        <end position="239"/>
    </location>
</feature>
<dbReference type="InterPro" id="IPR045245">
    <property type="entry name" value="Pfs2-like"/>
</dbReference>
<dbReference type="Gene3D" id="2.130.10.10">
    <property type="entry name" value="YVTN repeat-like/Quinoprotein amine dehydrogenase"/>
    <property type="match status" value="2"/>
</dbReference>
<feature type="compositionally biased region" description="Basic and acidic residues" evidence="2">
    <location>
        <begin position="568"/>
        <end position="597"/>
    </location>
</feature>
<reference evidence="3" key="1">
    <citation type="submission" date="2021-01" db="EMBL/GenBank/DDBJ databases">
        <authorList>
            <person name="Corre E."/>
            <person name="Pelletier E."/>
            <person name="Niang G."/>
            <person name="Scheremetjew M."/>
            <person name="Finn R."/>
            <person name="Kale V."/>
            <person name="Holt S."/>
            <person name="Cochrane G."/>
            <person name="Meng A."/>
            <person name="Brown T."/>
            <person name="Cohen L."/>
        </authorList>
    </citation>
    <scope>NUCLEOTIDE SEQUENCE</scope>
    <source>
        <strain evidence="3">CCMP1320</strain>
    </source>
</reference>
<feature type="region of interest" description="Disordered" evidence="2">
    <location>
        <begin position="1"/>
        <end position="23"/>
    </location>
</feature>
<dbReference type="CDD" id="cd00200">
    <property type="entry name" value="WD40"/>
    <property type="match status" value="1"/>
</dbReference>
<gene>
    <name evidence="3" type="ORF">DTER00134_LOCUS1148</name>
</gene>
<feature type="repeat" description="WD" evidence="1">
    <location>
        <begin position="153"/>
        <end position="185"/>
    </location>
</feature>
<accession>A0A7S3QKZ6</accession>
<dbReference type="InterPro" id="IPR036322">
    <property type="entry name" value="WD40_repeat_dom_sf"/>
</dbReference>
<feature type="compositionally biased region" description="Basic and acidic residues" evidence="2">
    <location>
        <begin position="1"/>
        <end position="12"/>
    </location>
</feature>
<dbReference type="SMART" id="SM00320">
    <property type="entry name" value="WD40"/>
    <property type="match status" value="7"/>
</dbReference>
<dbReference type="PANTHER" id="PTHR22836">
    <property type="entry name" value="WD40 REPEAT PROTEIN"/>
    <property type="match status" value="1"/>
</dbReference>
<dbReference type="GO" id="GO:0031124">
    <property type="term" value="P:mRNA 3'-end processing"/>
    <property type="evidence" value="ECO:0007669"/>
    <property type="project" value="InterPro"/>
</dbReference>
<evidence type="ECO:0000313" key="3">
    <source>
        <dbReference type="EMBL" id="CAE0486109.1"/>
    </source>
</evidence>
<feature type="compositionally biased region" description="Low complexity" evidence="2">
    <location>
        <begin position="536"/>
        <end position="546"/>
    </location>
</feature>
<dbReference type="PROSITE" id="PS50294">
    <property type="entry name" value="WD_REPEATS_REGION"/>
    <property type="match status" value="5"/>
</dbReference>
<dbReference type="AlphaFoldDB" id="A0A7S3QKZ6"/>
<keyword evidence="1" id="KW-0853">WD repeat</keyword>
<protein>
    <recommendedName>
        <fullName evidence="4">Anaphase-promoting complex subunit 4 WD40 domain-containing protein</fullName>
    </recommendedName>
</protein>
<name>A0A7S3QKZ6_DUNTE</name>
<dbReference type="EMBL" id="HBIP01002742">
    <property type="protein sequence ID" value="CAE0486109.1"/>
    <property type="molecule type" value="Transcribed_RNA"/>
</dbReference>
<proteinExistence type="predicted"/>
<feature type="repeat" description="WD" evidence="1">
    <location>
        <begin position="283"/>
        <end position="325"/>
    </location>
</feature>
<dbReference type="InterPro" id="IPR001680">
    <property type="entry name" value="WD40_rpt"/>
</dbReference>
<dbReference type="InterPro" id="IPR015943">
    <property type="entry name" value="WD40/YVTN_repeat-like_dom_sf"/>
</dbReference>
<feature type="repeat" description="WD" evidence="1">
    <location>
        <begin position="240"/>
        <end position="272"/>
    </location>
</feature>
<evidence type="ECO:0008006" key="4">
    <source>
        <dbReference type="Google" id="ProtNLM"/>
    </source>
</evidence>
<feature type="repeat" description="WD" evidence="1">
    <location>
        <begin position="111"/>
        <end position="143"/>
    </location>
</feature>
<evidence type="ECO:0000256" key="2">
    <source>
        <dbReference type="SAM" id="MobiDB-lite"/>
    </source>
</evidence>
<evidence type="ECO:0000256" key="1">
    <source>
        <dbReference type="PROSITE-ProRule" id="PRU00221"/>
    </source>
</evidence>
<dbReference type="GO" id="GO:0005847">
    <property type="term" value="C:mRNA cleavage and polyadenylation specificity factor complex"/>
    <property type="evidence" value="ECO:0007669"/>
    <property type="project" value="TreeGrafter"/>
</dbReference>
<feature type="region of interest" description="Disordered" evidence="2">
    <location>
        <begin position="479"/>
        <end position="597"/>
    </location>
</feature>
<dbReference type="SUPFAM" id="SSF50978">
    <property type="entry name" value="WD40 repeat-like"/>
    <property type="match status" value="1"/>
</dbReference>
<dbReference type="PROSITE" id="PS50082">
    <property type="entry name" value="WD_REPEATS_2"/>
    <property type="match status" value="7"/>
</dbReference>
<feature type="repeat" description="WD" evidence="1">
    <location>
        <begin position="326"/>
        <end position="358"/>
    </location>
</feature>
<feature type="repeat" description="WD" evidence="1">
    <location>
        <begin position="370"/>
        <end position="401"/>
    </location>
</feature>
<dbReference type="PANTHER" id="PTHR22836:SF0">
    <property type="entry name" value="PRE-MRNA 3' END PROCESSING PROTEIN WDR33"/>
    <property type="match status" value="1"/>
</dbReference>